<organism evidence="8 9">
    <name type="scientific">Aciduricibacillus chroicocephali</name>
    <dbReference type="NCBI Taxonomy" id="3054939"/>
    <lineage>
        <taxon>Bacteria</taxon>
        <taxon>Bacillati</taxon>
        <taxon>Bacillota</taxon>
        <taxon>Bacilli</taxon>
        <taxon>Bacillales</taxon>
        <taxon>Bacillaceae</taxon>
        <taxon>Aciduricibacillus</taxon>
    </lineage>
</organism>
<evidence type="ECO:0000256" key="1">
    <source>
        <dbReference type="ARBA" id="ARBA00004651"/>
    </source>
</evidence>
<evidence type="ECO:0000256" key="2">
    <source>
        <dbReference type="ARBA" id="ARBA00022475"/>
    </source>
</evidence>
<keyword evidence="2" id="KW-1003">Cell membrane</keyword>
<gene>
    <name evidence="8" type="ORF">QR721_12605</name>
</gene>
<keyword evidence="9" id="KW-1185">Reference proteome</keyword>
<dbReference type="InterPro" id="IPR051791">
    <property type="entry name" value="Pra-immunoreactive"/>
</dbReference>
<keyword evidence="3 6" id="KW-0812">Transmembrane</keyword>
<evidence type="ECO:0000313" key="8">
    <source>
        <dbReference type="EMBL" id="WLV24467.1"/>
    </source>
</evidence>
<feature type="transmembrane region" description="Helical" evidence="6">
    <location>
        <begin position="60"/>
        <end position="82"/>
    </location>
</feature>
<dbReference type="Pfam" id="PF06271">
    <property type="entry name" value="RDD"/>
    <property type="match status" value="1"/>
</dbReference>
<evidence type="ECO:0000313" key="9">
    <source>
        <dbReference type="Proteomes" id="UP001180087"/>
    </source>
</evidence>
<name>A0ABY9KVZ5_9BACI</name>
<evidence type="ECO:0000256" key="5">
    <source>
        <dbReference type="ARBA" id="ARBA00023136"/>
    </source>
</evidence>
<proteinExistence type="predicted"/>
<keyword evidence="4 6" id="KW-1133">Transmembrane helix</keyword>
<dbReference type="RefSeq" id="WP_348027518.1">
    <property type="nucleotide sequence ID" value="NZ_CP129113.1"/>
</dbReference>
<dbReference type="PANTHER" id="PTHR36115">
    <property type="entry name" value="PROLINE-RICH ANTIGEN HOMOLOG-RELATED"/>
    <property type="match status" value="1"/>
</dbReference>
<evidence type="ECO:0000256" key="6">
    <source>
        <dbReference type="SAM" id="Phobius"/>
    </source>
</evidence>
<dbReference type="Proteomes" id="UP001180087">
    <property type="component" value="Chromosome"/>
</dbReference>
<feature type="domain" description="RDD" evidence="7">
    <location>
        <begin position="24"/>
        <end position="151"/>
    </location>
</feature>
<evidence type="ECO:0000259" key="7">
    <source>
        <dbReference type="Pfam" id="PF06271"/>
    </source>
</evidence>
<sequence>MSEEVIQYTVAPAPPEPPRVPVRYAGFWIRFWAYVTDLIIVGAINGIILLPFIPNGGREFTIGFWTLTGVISTIVLYLYFLLMTKFSSQTLGKMIFGIKVIRKDGNLPSWSDLVFREIVGRFLHRVLVVTNLLYIVVGFAERKKGIHDMIADTRVIHTNK</sequence>
<dbReference type="PANTHER" id="PTHR36115:SF9">
    <property type="entry name" value="LMO1584 PROTEIN"/>
    <property type="match status" value="1"/>
</dbReference>
<feature type="transmembrane region" description="Helical" evidence="6">
    <location>
        <begin position="31"/>
        <end position="53"/>
    </location>
</feature>
<dbReference type="InterPro" id="IPR010432">
    <property type="entry name" value="RDD"/>
</dbReference>
<reference evidence="8" key="1">
    <citation type="submission" date="2023-06" db="EMBL/GenBank/DDBJ databases">
        <title>A Treasure from Seagulls: Isolation and Description of Aciduricobacillus qingdaonensis gen. nov., sp. nov., a Rare Obligately Uric Acid-utilizing Member in the Family Bacillaceae.</title>
        <authorList>
            <person name="Liu W."/>
            <person name="Wang B."/>
        </authorList>
    </citation>
    <scope>NUCLEOTIDE SEQUENCE</scope>
    <source>
        <strain evidence="8">44XB</strain>
    </source>
</reference>
<feature type="transmembrane region" description="Helical" evidence="6">
    <location>
        <begin position="122"/>
        <end position="140"/>
    </location>
</feature>
<dbReference type="EMBL" id="CP129113">
    <property type="protein sequence ID" value="WLV24467.1"/>
    <property type="molecule type" value="Genomic_DNA"/>
</dbReference>
<protein>
    <submittedName>
        <fullName evidence="8">RDD family protein</fullName>
    </submittedName>
</protein>
<comment type="subcellular location">
    <subcellularLocation>
        <location evidence="1">Cell membrane</location>
        <topology evidence="1">Multi-pass membrane protein</topology>
    </subcellularLocation>
</comment>
<accession>A0ABY9KVZ5</accession>
<keyword evidence="5 6" id="KW-0472">Membrane</keyword>
<evidence type="ECO:0000256" key="4">
    <source>
        <dbReference type="ARBA" id="ARBA00022989"/>
    </source>
</evidence>
<evidence type="ECO:0000256" key="3">
    <source>
        <dbReference type="ARBA" id="ARBA00022692"/>
    </source>
</evidence>